<protein>
    <submittedName>
        <fullName evidence="2">Uncharacterized protein</fullName>
    </submittedName>
</protein>
<feature type="compositionally biased region" description="Basic and acidic residues" evidence="1">
    <location>
        <begin position="31"/>
        <end position="40"/>
    </location>
</feature>
<dbReference type="Proteomes" id="UP000258379">
    <property type="component" value="Unassembled WGS sequence"/>
</dbReference>
<feature type="compositionally biased region" description="Basic and acidic residues" evidence="1">
    <location>
        <begin position="1"/>
        <end position="14"/>
    </location>
</feature>
<organism evidence="2 3">
    <name type="scientific">Gardnerella vaginalis</name>
    <dbReference type="NCBI Taxonomy" id="2702"/>
    <lineage>
        <taxon>Bacteria</taxon>
        <taxon>Bacillati</taxon>
        <taxon>Actinomycetota</taxon>
        <taxon>Actinomycetes</taxon>
        <taxon>Bifidobacteriales</taxon>
        <taxon>Bifidobacteriaceae</taxon>
        <taxon>Gardnerella</taxon>
    </lineage>
</organism>
<dbReference type="AlphaFoldDB" id="A0A2N6S993"/>
<dbReference type="RefSeq" id="WP_102720629.1">
    <property type="nucleotide sequence ID" value="NZ_JAJNOW010000001.1"/>
</dbReference>
<sequence length="231" mass="25958">MCADHEGLSEDSSDKNFANNGKNSNNSSNSKESKEVRTSFTDKELEDALLGFEKEFNDEQKHDSVDDVVNKIEQANFEEDLEGLLGKKAKCALFLTVMEPGELLAAFCKMAGIRAKCFSDENGGVAVLCDLDEDNPEKSVKRFTEYFRGIPAILMVNRANKIDAKVYEYKKEVQDAIPPMVLTMSARCVEDLMICYATVEDLKESGIEVTYTDDLSDEQAKEIFYKYGKKM</sequence>
<evidence type="ECO:0000313" key="2">
    <source>
        <dbReference type="EMBL" id="RFT29639.1"/>
    </source>
</evidence>
<evidence type="ECO:0000256" key="1">
    <source>
        <dbReference type="SAM" id="MobiDB-lite"/>
    </source>
</evidence>
<dbReference type="EMBL" id="NNRU01000002">
    <property type="protein sequence ID" value="RFT29639.1"/>
    <property type="molecule type" value="Genomic_DNA"/>
</dbReference>
<feature type="region of interest" description="Disordered" evidence="1">
    <location>
        <begin position="1"/>
        <end position="40"/>
    </location>
</feature>
<name>A0A2N6S993_GARVA</name>
<feature type="compositionally biased region" description="Low complexity" evidence="1">
    <location>
        <begin position="15"/>
        <end position="30"/>
    </location>
</feature>
<comment type="caution">
    <text evidence="2">The sequence shown here is derived from an EMBL/GenBank/DDBJ whole genome shotgun (WGS) entry which is preliminary data.</text>
</comment>
<gene>
    <name evidence="2" type="ORF">CG405_02590</name>
</gene>
<reference evidence="2 3" key="1">
    <citation type="submission" date="2017-07" db="EMBL/GenBank/DDBJ databases">
        <title>A comparative genomics approach to explaining the enigmatic role of Gardnerella vaginalis in the vaginal microbiome.</title>
        <authorList>
            <person name="Vancuren S.J."/>
            <person name="Hill J.E."/>
        </authorList>
    </citation>
    <scope>NUCLEOTIDE SEQUENCE [LARGE SCALE GENOMIC DNA]</scope>
    <source>
        <strain evidence="2 3">WP023</strain>
    </source>
</reference>
<proteinExistence type="predicted"/>
<accession>A0A2N6S993</accession>
<evidence type="ECO:0000313" key="3">
    <source>
        <dbReference type="Proteomes" id="UP000258379"/>
    </source>
</evidence>